<dbReference type="PANTHER" id="PTHR48079">
    <property type="entry name" value="PROTEIN YEEZ"/>
    <property type="match status" value="1"/>
</dbReference>
<dbReference type="GeneID" id="81600373"/>
<dbReference type="Gene3D" id="3.40.50.720">
    <property type="entry name" value="NAD(P)-binding Rossmann-like Domain"/>
    <property type="match status" value="1"/>
</dbReference>
<dbReference type="GO" id="GO:0004029">
    <property type="term" value="F:aldehyde dehydrogenase (NAD+) activity"/>
    <property type="evidence" value="ECO:0007669"/>
    <property type="project" value="TreeGrafter"/>
</dbReference>
<evidence type="ECO:0000259" key="1">
    <source>
        <dbReference type="Pfam" id="PF01370"/>
    </source>
</evidence>
<evidence type="ECO:0000313" key="2">
    <source>
        <dbReference type="EMBL" id="KAJ5450299.1"/>
    </source>
</evidence>
<dbReference type="InterPro" id="IPR001509">
    <property type="entry name" value="Epimerase_deHydtase"/>
</dbReference>
<dbReference type="SUPFAM" id="SSF51735">
    <property type="entry name" value="NAD(P)-binding Rossmann-fold domains"/>
    <property type="match status" value="1"/>
</dbReference>
<dbReference type="Proteomes" id="UP001213681">
    <property type="component" value="Unassembled WGS sequence"/>
</dbReference>
<accession>A0AAD6C5W0</accession>
<dbReference type="PANTHER" id="PTHR48079:SF6">
    <property type="entry name" value="NAD(P)-BINDING DOMAIN-CONTAINING PROTEIN-RELATED"/>
    <property type="match status" value="1"/>
</dbReference>
<dbReference type="InterPro" id="IPR051783">
    <property type="entry name" value="NAD(P)-dependent_oxidoreduct"/>
</dbReference>
<dbReference type="RefSeq" id="XP_056765834.1">
    <property type="nucleotide sequence ID" value="XM_056910130.1"/>
</dbReference>
<evidence type="ECO:0000313" key="3">
    <source>
        <dbReference type="Proteomes" id="UP001213681"/>
    </source>
</evidence>
<proteinExistence type="predicted"/>
<dbReference type="GO" id="GO:0005737">
    <property type="term" value="C:cytoplasm"/>
    <property type="evidence" value="ECO:0007669"/>
    <property type="project" value="TreeGrafter"/>
</dbReference>
<protein>
    <recommendedName>
        <fullName evidence="1">NAD-dependent epimerase/dehydratase domain-containing protein</fullName>
    </recommendedName>
</protein>
<sequence>MSHNILITGASGYLGGTVLARWERARLTSYHTLYALVRTEEQGEAVQKYGAKPISFDIKDEVSIRNAIVENEITVVYFLIDAMTSVSQIPMIKALAEVKEKTGKDVHFLHTSGAKIFSNHAGLPTDRPILDNDPELYGLQKSSIAKYDLVQKALSTNNNVIDTADAHGVKSYIFVPCIVYGEGEGFGNSISIQTVAIVKAAKALGRVYRPDPEDYSWPVSHVADTANLYLEILRGILSGKEIGHGRNGYYLGASGSMSWNDIYRAMATALAERKVIETDKVKLVDAPAQAEMGKALGCPKEMVPLFLGGKCTLEAHHGREIGWVPRHPPEHILDMADAEVDLILRNI</sequence>
<feature type="domain" description="NAD-dependent epimerase/dehydratase" evidence="1">
    <location>
        <begin position="5"/>
        <end position="235"/>
    </location>
</feature>
<dbReference type="AlphaFoldDB" id="A0AAD6C5W0"/>
<keyword evidence="3" id="KW-1185">Reference proteome</keyword>
<gene>
    <name evidence="2" type="ORF">N7458_006748</name>
</gene>
<name>A0AAD6C5W0_9EURO</name>
<organism evidence="2 3">
    <name type="scientific">Penicillium daleae</name>
    <dbReference type="NCBI Taxonomy" id="63821"/>
    <lineage>
        <taxon>Eukaryota</taxon>
        <taxon>Fungi</taxon>
        <taxon>Dikarya</taxon>
        <taxon>Ascomycota</taxon>
        <taxon>Pezizomycotina</taxon>
        <taxon>Eurotiomycetes</taxon>
        <taxon>Eurotiomycetidae</taxon>
        <taxon>Eurotiales</taxon>
        <taxon>Aspergillaceae</taxon>
        <taxon>Penicillium</taxon>
    </lineage>
</organism>
<comment type="caution">
    <text evidence="2">The sequence shown here is derived from an EMBL/GenBank/DDBJ whole genome shotgun (WGS) entry which is preliminary data.</text>
</comment>
<reference evidence="2" key="1">
    <citation type="submission" date="2022-12" db="EMBL/GenBank/DDBJ databases">
        <authorList>
            <person name="Petersen C."/>
        </authorList>
    </citation>
    <scope>NUCLEOTIDE SEQUENCE</scope>
    <source>
        <strain evidence="2">IBT 16125</strain>
    </source>
</reference>
<dbReference type="InterPro" id="IPR036291">
    <property type="entry name" value="NAD(P)-bd_dom_sf"/>
</dbReference>
<reference evidence="2" key="2">
    <citation type="journal article" date="2023" name="IMA Fungus">
        <title>Comparative genomic study of the Penicillium genus elucidates a diverse pangenome and 15 lateral gene transfer events.</title>
        <authorList>
            <person name="Petersen C."/>
            <person name="Sorensen T."/>
            <person name="Nielsen M.R."/>
            <person name="Sondergaard T.E."/>
            <person name="Sorensen J.L."/>
            <person name="Fitzpatrick D.A."/>
            <person name="Frisvad J.C."/>
            <person name="Nielsen K.L."/>
        </authorList>
    </citation>
    <scope>NUCLEOTIDE SEQUENCE</scope>
    <source>
        <strain evidence="2">IBT 16125</strain>
    </source>
</reference>
<dbReference type="Pfam" id="PF01370">
    <property type="entry name" value="Epimerase"/>
    <property type="match status" value="1"/>
</dbReference>
<dbReference type="EMBL" id="JAPVEA010000006">
    <property type="protein sequence ID" value="KAJ5450299.1"/>
    <property type="molecule type" value="Genomic_DNA"/>
</dbReference>